<feature type="domain" description="Glycosyl hydrolase family 32 C-terminal" evidence="6">
    <location>
        <begin position="354"/>
        <end position="464"/>
    </location>
</feature>
<evidence type="ECO:0000259" key="6">
    <source>
        <dbReference type="Pfam" id="PF08244"/>
    </source>
</evidence>
<dbReference type="InterPro" id="IPR013148">
    <property type="entry name" value="Glyco_hydro_32_N"/>
</dbReference>
<evidence type="ECO:0000256" key="2">
    <source>
        <dbReference type="ARBA" id="ARBA00022801"/>
    </source>
</evidence>
<dbReference type="Gene3D" id="2.60.120.560">
    <property type="entry name" value="Exo-inulinase, domain 1"/>
    <property type="match status" value="1"/>
</dbReference>
<dbReference type="PROSITE" id="PS00609">
    <property type="entry name" value="GLYCOSYL_HYDROL_F32"/>
    <property type="match status" value="1"/>
</dbReference>
<dbReference type="GO" id="GO:0005987">
    <property type="term" value="P:sucrose catabolic process"/>
    <property type="evidence" value="ECO:0007669"/>
    <property type="project" value="TreeGrafter"/>
</dbReference>
<evidence type="ECO:0000259" key="5">
    <source>
        <dbReference type="Pfam" id="PF00251"/>
    </source>
</evidence>
<dbReference type="InterPro" id="IPR018053">
    <property type="entry name" value="Glyco_hydro_32_AS"/>
</dbReference>
<dbReference type="GO" id="GO:0004575">
    <property type="term" value="F:sucrose alpha-glucosidase activity"/>
    <property type="evidence" value="ECO:0007669"/>
    <property type="project" value="TreeGrafter"/>
</dbReference>
<dbReference type="Proteomes" id="UP000192582">
    <property type="component" value="Unassembled WGS sequence"/>
</dbReference>
<dbReference type="Gene3D" id="2.115.10.20">
    <property type="entry name" value="Glycosyl hydrolase domain, family 43"/>
    <property type="match status" value="1"/>
</dbReference>
<dbReference type="OrthoDB" id="9759709at2"/>
<keyword evidence="2 4" id="KW-0378">Hydrolase</keyword>
<dbReference type="AlphaFoldDB" id="A0A1W1UVC2"/>
<dbReference type="STRING" id="695939.SAMN00790413_03263"/>
<organism evidence="7 8">
    <name type="scientific">Deinococcus hopiensis KR-140</name>
    <dbReference type="NCBI Taxonomy" id="695939"/>
    <lineage>
        <taxon>Bacteria</taxon>
        <taxon>Thermotogati</taxon>
        <taxon>Deinococcota</taxon>
        <taxon>Deinococci</taxon>
        <taxon>Deinococcales</taxon>
        <taxon>Deinococcaceae</taxon>
        <taxon>Deinococcus</taxon>
    </lineage>
</organism>
<name>A0A1W1UVC2_9DEIO</name>
<dbReference type="SMART" id="SM00640">
    <property type="entry name" value="Glyco_32"/>
    <property type="match status" value="1"/>
</dbReference>
<evidence type="ECO:0000256" key="1">
    <source>
        <dbReference type="ARBA" id="ARBA00009902"/>
    </source>
</evidence>
<dbReference type="PANTHER" id="PTHR42800:SF3">
    <property type="entry name" value="GLYCOSYL HYDROLASE FAMILY 32 N-TERMINAL DOMAIN-CONTAINING PROTEIN"/>
    <property type="match status" value="1"/>
</dbReference>
<reference evidence="7 8" key="1">
    <citation type="submission" date="2017-04" db="EMBL/GenBank/DDBJ databases">
        <authorList>
            <person name="Afonso C.L."/>
            <person name="Miller P.J."/>
            <person name="Scott M.A."/>
            <person name="Spackman E."/>
            <person name="Goraichik I."/>
            <person name="Dimitrov K.M."/>
            <person name="Suarez D.L."/>
            <person name="Swayne D.E."/>
        </authorList>
    </citation>
    <scope>NUCLEOTIDE SEQUENCE [LARGE SCALE GENOMIC DNA]</scope>
    <source>
        <strain evidence="7 8">KR-140</strain>
    </source>
</reference>
<evidence type="ECO:0000313" key="8">
    <source>
        <dbReference type="Proteomes" id="UP000192582"/>
    </source>
</evidence>
<keyword evidence="3 4" id="KW-0326">Glycosidase</keyword>
<dbReference type="InterPro" id="IPR001362">
    <property type="entry name" value="Glyco_hydro_32"/>
</dbReference>
<comment type="similarity">
    <text evidence="1 4">Belongs to the glycosyl hydrolase 32 family.</text>
</comment>
<dbReference type="SUPFAM" id="SSF75005">
    <property type="entry name" value="Arabinanase/levansucrase/invertase"/>
    <property type="match status" value="1"/>
</dbReference>
<feature type="domain" description="Glycosyl hydrolase family 32 N-terminal" evidence="5">
    <location>
        <begin position="17"/>
        <end position="317"/>
    </location>
</feature>
<dbReference type="Pfam" id="PF00251">
    <property type="entry name" value="Glyco_hydro_32N"/>
    <property type="match status" value="1"/>
</dbReference>
<sequence length="471" mass="52955">MSRSTTSEREQYRPHIHYAPAANWMNDPNGLVYFGGLYHLYYQYNPYASSHGNLHWGRATSTDLVHWEEQDVALPEREHQIFSGSAVVDWHNTSGFGKGGRPPLVACYTGHTADNQAQFLAYSLDQGETWTYHGGPVLDVGKTDFRDPKVFWHAKSRRWIMVVVHPVERQVELYGSFNLQDWESLSVFGPAGATGGIWEVPELFPLHDEAGRLYWVLKVDLNPGGPYGGSGAQYWLGDFDGQAFTATTPARWVDHGNDFYAALTWNDLPDRRVWLAWMSNWQYAHDVPTQGWRGAMVLPRELGVCADPHGPVLAQRPVPELQALRQAKTVRQGDGIFSLSPHQAHELLIRWPAMPAAEVKLEFRSEAGSEVSVEVRSGELWVRRPVTLVTSSLDGYPGDHRAELPLHLDQFDLQIFLDASSIEVFAGDGRVVISDLLFPSEQIREVDIQFGGSDPLSMEVEVWSLKSSYGV</sequence>
<evidence type="ECO:0000256" key="4">
    <source>
        <dbReference type="RuleBase" id="RU362110"/>
    </source>
</evidence>
<dbReference type="EMBL" id="FWWU01000008">
    <property type="protein sequence ID" value="SMB85095.1"/>
    <property type="molecule type" value="Genomic_DNA"/>
</dbReference>
<gene>
    <name evidence="7" type="ORF">SAMN00790413_03263</name>
</gene>
<dbReference type="CDD" id="cd18622">
    <property type="entry name" value="GH32_Inu-like"/>
    <property type="match status" value="1"/>
</dbReference>
<dbReference type="InterPro" id="IPR013320">
    <property type="entry name" value="ConA-like_dom_sf"/>
</dbReference>
<dbReference type="InterPro" id="IPR023296">
    <property type="entry name" value="Glyco_hydro_beta-prop_sf"/>
</dbReference>
<keyword evidence="8" id="KW-1185">Reference proteome</keyword>
<dbReference type="PANTHER" id="PTHR42800">
    <property type="entry name" value="EXOINULINASE INUD (AFU_ORTHOLOGUE AFUA_5G00480)"/>
    <property type="match status" value="1"/>
</dbReference>
<evidence type="ECO:0000313" key="7">
    <source>
        <dbReference type="EMBL" id="SMB85095.1"/>
    </source>
</evidence>
<proteinExistence type="inferred from homology"/>
<dbReference type="GO" id="GO:0005737">
    <property type="term" value="C:cytoplasm"/>
    <property type="evidence" value="ECO:0007669"/>
    <property type="project" value="TreeGrafter"/>
</dbReference>
<evidence type="ECO:0000256" key="3">
    <source>
        <dbReference type="ARBA" id="ARBA00023295"/>
    </source>
</evidence>
<dbReference type="InterPro" id="IPR013189">
    <property type="entry name" value="Glyco_hydro_32_C"/>
</dbReference>
<dbReference type="Pfam" id="PF08244">
    <property type="entry name" value="Glyco_hydro_32C"/>
    <property type="match status" value="1"/>
</dbReference>
<accession>A0A1W1UVC2</accession>
<dbReference type="SUPFAM" id="SSF49899">
    <property type="entry name" value="Concanavalin A-like lectins/glucanases"/>
    <property type="match status" value="1"/>
</dbReference>
<dbReference type="RefSeq" id="WP_084047184.1">
    <property type="nucleotide sequence ID" value="NZ_FWWU01000008.1"/>
</dbReference>
<protein>
    <submittedName>
        <fullName evidence="7">Fructan beta-fructosidase</fullName>
    </submittedName>
</protein>